<dbReference type="FunCoup" id="F0ZBP0">
    <property type="interactions" value="20"/>
</dbReference>
<dbReference type="RefSeq" id="XP_003284822.1">
    <property type="nucleotide sequence ID" value="XM_003284774.1"/>
</dbReference>
<dbReference type="VEuPathDB" id="AmoebaDB:DICPUDRAFT_53209"/>
<keyword evidence="2" id="KW-0813">Transport</keyword>
<dbReference type="OrthoDB" id="10254418at2759"/>
<dbReference type="STRING" id="5786.F0ZBP0"/>
<evidence type="ECO:0000256" key="2">
    <source>
        <dbReference type="ARBA" id="ARBA00022448"/>
    </source>
</evidence>
<evidence type="ECO:0000313" key="10">
    <source>
        <dbReference type="Proteomes" id="UP000001064"/>
    </source>
</evidence>
<feature type="transmembrane region" description="Helical" evidence="8">
    <location>
        <begin position="270"/>
        <end position="292"/>
    </location>
</feature>
<feature type="transmembrane region" description="Helical" evidence="8">
    <location>
        <begin position="126"/>
        <end position="143"/>
    </location>
</feature>
<evidence type="ECO:0000256" key="4">
    <source>
        <dbReference type="ARBA" id="ARBA00022519"/>
    </source>
</evidence>
<protein>
    <submittedName>
        <fullName evidence="9">Uncharacterized protein</fullName>
    </submittedName>
</protein>
<keyword evidence="10" id="KW-1185">Reference proteome</keyword>
<gene>
    <name evidence="9" type="ORF">DICPUDRAFT_53209</name>
</gene>
<dbReference type="KEGG" id="dpp:DICPUDRAFT_53209"/>
<keyword evidence="7 8" id="KW-0472">Membrane</keyword>
<feature type="transmembrane region" description="Helical" evidence="8">
    <location>
        <begin position="97"/>
        <end position="120"/>
    </location>
</feature>
<dbReference type="GO" id="GO:0005886">
    <property type="term" value="C:plasma membrane"/>
    <property type="evidence" value="ECO:0000318"/>
    <property type="project" value="GO_Central"/>
</dbReference>
<dbReference type="AlphaFoldDB" id="F0ZBP0"/>
<feature type="transmembrane region" description="Helical" evidence="8">
    <location>
        <begin position="341"/>
        <end position="358"/>
    </location>
</feature>
<reference evidence="10" key="1">
    <citation type="journal article" date="2011" name="Genome Biol.">
        <title>Comparative genomics of the social amoebae Dictyostelium discoideum and Dictyostelium purpureum.</title>
        <authorList>
            <consortium name="US DOE Joint Genome Institute (JGI-PGF)"/>
            <person name="Sucgang R."/>
            <person name="Kuo A."/>
            <person name="Tian X."/>
            <person name="Salerno W."/>
            <person name="Parikh A."/>
            <person name="Feasley C.L."/>
            <person name="Dalin E."/>
            <person name="Tu H."/>
            <person name="Huang E."/>
            <person name="Barry K."/>
            <person name="Lindquist E."/>
            <person name="Shapiro H."/>
            <person name="Bruce D."/>
            <person name="Schmutz J."/>
            <person name="Salamov A."/>
            <person name="Fey P."/>
            <person name="Gaudet P."/>
            <person name="Anjard C."/>
            <person name="Babu M.M."/>
            <person name="Basu S."/>
            <person name="Bushmanova Y."/>
            <person name="van der Wel H."/>
            <person name="Katoh-Kurasawa M."/>
            <person name="Dinh C."/>
            <person name="Coutinho P.M."/>
            <person name="Saito T."/>
            <person name="Elias M."/>
            <person name="Schaap P."/>
            <person name="Kay R.R."/>
            <person name="Henrissat B."/>
            <person name="Eichinger L."/>
            <person name="Rivero F."/>
            <person name="Putnam N.H."/>
            <person name="West C.M."/>
            <person name="Loomis W.F."/>
            <person name="Chisholm R.L."/>
            <person name="Shaulsky G."/>
            <person name="Strassmann J.E."/>
            <person name="Queller D.C."/>
            <person name="Kuspa A."/>
            <person name="Grigoriev I.V."/>
        </authorList>
    </citation>
    <scope>NUCLEOTIDE SEQUENCE [LARGE SCALE GENOMIC DNA]</scope>
    <source>
        <strain evidence="10">QSDP1</strain>
    </source>
</reference>
<organism evidence="9 10">
    <name type="scientific">Dictyostelium purpureum</name>
    <name type="common">Slime mold</name>
    <dbReference type="NCBI Taxonomy" id="5786"/>
    <lineage>
        <taxon>Eukaryota</taxon>
        <taxon>Amoebozoa</taxon>
        <taxon>Evosea</taxon>
        <taxon>Eumycetozoa</taxon>
        <taxon>Dictyostelia</taxon>
        <taxon>Dictyosteliales</taxon>
        <taxon>Dictyosteliaceae</taxon>
        <taxon>Dictyostelium</taxon>
    </lineage>
</organism>
<sequence>MGSEENKKVNTTTTSFGNKIFLGVGGAFVGTIFGYALQRGNVYLPSVIQGQMNFSNFTMLKMFMTASLTSSLAVTFLNHRKLITIESLPVMYKRNLIGGLIMGSGIYLTGACPGTVLAQVPEIKGTLFTLLGGVVGATFYGYIDKIINKLFPAKNDDKPTLYQKLNVSMAKVTIPFALMLAGVLYTIESFFPWQSDSGVSPNTSILGSDSVWSPYRAGLTIGLLQIPTHLISKGGLGCSSAYVTIGSKVCNAFSCTVDYFKKFNSGSKAYFGPLLNAGIIFGAYLSSLSNPAPPLDAAGGSQTYLTHFLGGFILLIGARIANGCTSGHGLNSMAKMELGSFIAVASLFGGGILTSFLLNRK</sequence>
<comment type="subcellular location">
    <subcellularLocation>
        <location evidence="1">Cell inner membrane</location>
        <topology evidence="1">Multi-pass membrane protein</topology>
    </subcellularLocation>
</comment>
<feature type="transmembrane region" description="Helical" evidence="8">
    <location>
        <begin position="304"/>
        <end position="321"/>
    </location>
</feature>
<proteinExistence type="predicted"/>
<evidence type="ECO:0000256" key="8">
    <source>
        <dbReference type="SAM" id="Phobius"/>
    </source>
</evidence>
<dbReference type="eggNOG" id="ENOG502S5TV">
    <property type="taxonomic scope" value="Eukaryota"/>
</dbReference>
<evidence type="ECO:0000256" key="7">
    <source>
        <dbReference type="ARBA" id="ARBA00023136"/>
    </source>
</evidence>
<dbReference type="PANTHER" id="PTHR30574">
    <property type="entry name" value="INNER MEMBRANE PROTEIN YEDE"/>
    <property type="match status" value="1"/>
</dbReference>
<dbReference type="Proteomes" id="UP000001064">
    <property type="component" value="Unassembled WGS sequence"/>
</dbReference>
<evidence type="ECO:0000256" key="3">
    <source>
        <dbReference type="ARBA" id="ARBA00022475"/>
    </source>
</evidence>
<keyword evidence="3" id="KW-1003">Cell membrane</keyword>
<keyword evidence="4" id="KW-0997">Cell inner membrane</keyword>
<dbReference type="InterPro" id="IPR007272">
    <property type="entry name" value="Sulf_transp_TsuA/YedE"/>
</dbReference>
<feature type="transmembrane region" description="Helical" evidence="8">
    <location>
        <begin position="20"/>
        <end position="37"/>
    </location>
</feature>
<evidence type="ECO:0000256" key="5">
    <source>
        <dbReference type="ARBA" id="ARBA00022692"/>
    </source>
</evidence>
<dbReference type="OMA" id="RRSMIGI"/>
<accession>F0ZBP0</accession>
<feature type="transmembrane region" description="Helical" evidence="8">
    <location>
        <begin position="57"/>
        <end position="77"/>
    </location>
</feature>
<dbReference type="EMBL" id="GL870972">
    <property type="protein sequence ID" value="EGC38629.1"/>
    <property type="molecule type" value="Genomic_DNA"/>
</dbReference>
<feature type="transmembrane region" description="Helical" evidence="8">
    <location>
        <begin position="164"/>
        <end position="187"/>
    </location>
</feature>
<evidence type="ECO:0000313" key="9">
    <source>
        <dbReference type="EMBL" id="EGC38629.1"/>
    </source>
</evidence>
<evidence type="ECO:0000256" key="6">
    <source>
        <dbReference type="ARBA" id="ARBA00022989"/>
    </source>
</evidence>
<dbReference type="GeneID" id="10506852"/>
<evidence type="ECO:0000256" key="1">
    <source>
        <dbReference type="ARBA" id="ARBA00004429"/>
    </source>
</evidence>
<dbReference type="Pfam" id="PF04143">
    <property type="entry name" value="Sulf_transp"/>
    <property type="match status" value="1"/>
</dbReference>
<dbReference type="PANTHER" id="PTHR30574:SF1">
    <property type="entry name" value="SULPHUR TRANSPORT DOMAIN-CONTAINING PROTEIN"/>
    <property type="match status" value="1"/>
</dbReference>
<name>F0ZBP0_DICPU</name>
<keyword evidence="5 8" id="KW-0812">Transmembrane</keyword>
<keyword evidence="6 8" id="KW-1133">Transmembrane helix</keyword>
<dbReference type="InParanoid" id="F0ZBP0"/>